<dbReference type="EMBL" id="VFPP01000001">
    <property type="protein sequence ID" value="TQM77841.1"/>
    <property type="molecule type" value="Genomic_DNA"/>
</dbReference>
<dbReference type="Gene3D" id="3.40.50.720">
    <property type="entry name" value="NAD(P)-binding Rossmann-like Domain"/>
    <property type="match status" value="1"/>
</dbReference>
<dbReference type="OrthoDB" id="3288614at2"/>
<evidence type="ECO:0000256" key="1">
    <source>
        <dbReference type="SAM" id="MobiDB-lite"/>
    </source>
</evidence>
<dbReference type="InterPro" id="IPR051783">
    <property type="entry name" value="NAD(P)-dependent_oxidoreduct"/>
</dbReference>
<proteinExistence type="predicted"/>
<reference evidence="3 4" key="1">
    <citation type="submission" date="2019-06" db="EMBL/GenBank/DDBJ databases">
        <title>Sequencing the genomes of 1000 actinobacteria strains.</title>
        <authorList>
            <person name="Klenk H.-P."/>
        </authorList>
    </citation>
    <scope>NUCLEOTIDE SEQUENCE [LARGE SCALE GENOMIC DNA]</scope>
    <source>
        <strain evidence="3 4">DSM 45456</strain>
    </source>
</reference>
<evidence type="ECO:0000313" key="4">
    <source>
        <dbReference type="Proteomes" id="UP000316628"/>
    </source>
</evidence>
<feature type="compositionally biased region" description="Low complexity" evidence="1">
    <location>
        <begin position="311"/>
        <end position="323"/>
    </location>
</feature>
<dbReference type="PANTHER" id="PTHR48079">
    <property type="entry name" value="PROTEIN YEEZ"/>
    <property type="match status" value="1"/>
</dbReference>
<feature type="region of interest" description="Disordered" evidence="1">
    <location>
        <begin position="306"/>
        <end position="329"/>
    </location>
</feature>
<dbReference type="Proteomes" id="UP000316628">
    <property type="component" value="Unassembled WGS sequence"/>
</dbReference>
<dbReference type="PANTHER" id="PTHR48079:SF6">
    <property type="entry name" value="NAD(P)-BINDING DOMAIN-CONTAINING PROTEIN-RELATED"/>
    <property type="match status" value="1"/>
</dbReference>
<dbReference type="AlphaFoldDB" id="A0A543J4T7"/>
<dbReference type="SUPFAM" id="SSF51735">
    <property type="entry name" value="NAD(P)-binding Rossmann-fold domains"/>
    <property type="match status" value="1"/>
</dbReference>
<protein>
    <submittedName>
        <fullName evidence="3">dTDP-4-keto-6-deoxy-L-hexose 4-reductase/reductase VcaE</fullName>
    </submittedName>
</protein>
<evidence type="ECO:0000259" key="2">
    <source>
        <dbReference type="Pfam" id="PF01370"/>
    </source>
</evidence>
<dbReference type="GO" id="GO:0004029">
    <property type="term" value="F:aldehyde dehydrogenase (NAD+) activity"/>
    <property type="evidence" value="ECO:0007669"/>
    <property type="project" value="TreeGrafter"/>
</dbReference>
<keyword evidence="4" id="KW-1185">Reference proteome</keyword>
<organism evidence="3 4">
    <name type="scientific">Saccharothrix saharensis</name>
    <dbReference type="NCBI Taxonomy" id="571190"/>
    <lineage>
        <taxon>Bacteria</taxon>
        <taxon>Bacillati</taxon>
        <taxon>Actinomycetota</taxon>
        <taxon>Actinomycetes</taxon>
        <taxon>Pseudonocardiales</taxon>
        <taxon>Pseudonocardiaceae</taxon>
        <taxon>Saccharothrix</taxon>
    </lineage>
</organism>
<comment type="caution">
    <text evidence="3">The sequence shown here is derived from an EMBL/GenBank/DDBJ whole genome shotgun (WGS) entry which is preliminary data.</text>
</comment>
<evidence type="ECO:0000313" key="3">
    <source>
        <dbReference type="EMBL" id="TQM77841.1"/>
    </source>
</evidence>
<dbReference type="Pfam" id="PF01370">
    <property type="entry name" value="Epimerase"/>
    <property type="match status" value="1"/>
</dbReference>
<name>A0A543J4T7_9PSEU</name>
<feature type="domain" description="NAD-dependent epimerase/dehydratase" evidence="2">
    <location>
        <begin position="4"/>
        <end position="216"/>
    </location>
</feature>
<dbReference type="GO" id="GO:0005737">
    <property type="term" value="C:cytoplasm"/>
    <property type="evidence" value="ECO:0007669"/>
    <property type="project" value="TreeGrafter"/>
</dbReference>
<dbReference type="InterPro" id="IPR036291">
    <property type="entry name" value="NAD(P)-bd_dom_sf"/>
</dbReference>
<accession>A0A543J4T7</accession>
<dbReference type="RefSeq" id="WP_141974672.1">
    <property type="nucleotide sequence ID" value="NZ_VFPP01000001.1"/>
</dbReference>
<gene>
    <name evidence="3" type="ORF">FHX81_0086</name>
</gene>
<dbReference type="InterPro" id="IPR001509">
    <property type="entry name" value="Epimerase_deHydtase"/>
</dbReference>
<sequence>MRTVTVLGASGFLGGAVAEALAARPVRLRLVSRRPAAVRPGAVADVDVRTADVTEPGAVADAVEGSDAVVYAVRPGGYWRDLEHDPASRVVAVGAMRAVVEAFRSTADRPLCVYTGSHLGRGDAEPHTEYERQKRDAERALLDAHADGVLRGIGLRLPVVFGPEIVHSPSGPGSVVGMVRRAFAGQPLTYWGDGTLRRHFMFVEDAVSAVLTALDLPGPLAGRCWSIASPAARELRDVFGVIARAVADHTGLPPAPVVSTPAPADTDARDFQHDVIDPGPFHDAVGWTPRVGLEEGVARTVAALAGSGSERPGAAPAVAGARAHTSGTE</sequence>